<gene>
    <name evidence="2" type="ORF">C8F04DRAFT_1257582</name>
</gene>
<protein>
    <submittedName>
        <fullName evidence="2">Uncharacterized protein</fullName>
    </submittedName>
</protein>
<evidence type="ECO:0000313" key="3">
    <source>
        <dbReference type="Proteomes" id="UP001218188"/>
    </source>
</evidence>
<feature type="compositionally biased region" description="Low complexity" evidence="1">
    <location>
        <begin position="111"/>
        <end position="121"/>
    </location>
</feature>
<evidence type="ECO:0000313" key="2">
    <source>
        <dbReference type="EMBL" id="KAJ7036694.1"/>
    </source>
</evidence>
<proteinExistence type="predicted"/>
<accession>A0AAD6SZ07</accession>
<comment type="caution">
    <text evidence="2">The sequence shown here is derived from an EMBL/GenBank/DDBJ whole genome shotgun (WGS) entry which is preliminary data.</text>
</comment>
<organism evidence="2 3">
    <name type="scientific">Mycena alexandri</name>
    <dbReference type="NCBI Taxonomy" id="1745969"/>
    <lineage>
        <taxon>Eukaryota</taxon>
        <taxon>Fungi</taxon>
        <taxon>Dikarya</taxon>
        <taxon>Basidiomycota</taxon>
        <taxon>Agaricomycotina</taxon>
        <taxon>Agaricomycetes</taxon>
        <taxon>Agaricomycetidae</taxon>
        <taxon>Agaricales</taxon>
        <taxon>Marasmiineae</taxon>
        <taxon>Mycenaceae</taxon>
        <taxon>Mycena</taxon>
    </lineage>
</organism>
<feature type="compositionally biased region" description="Basic and acidic residues" evidence="1">
    <location>
        <begin position="303"/>
        <end position="312"/>
    </location>
</feature>
<feature type="region of interest" description="Disordered" evidence="1">
    <location>
        <begin position="351"/>
        <end position="430"/>
    </location>
</feature>
<feature type="region of interest" description="Disordered" evidence="1">
    <location>
        <begin position="289"/>
        <end position="315"/>
    </location>
</feature>
<feature type="compositionally biased region" description="Low complexity" evidence="1">
    <location>
        <begin position="497"/>
        <end position="508"/>
    </location>
</feature>
<keyword evidence="3" id="KW-1185">Reference proteome</keyword>
<dbReference type="Proteomes" id="UP001218188">
    <property type="component" value="Unassembled WGS sequence"/>
</dbReference>
<feature type="compositionally biased region" description="Low complexity" evidence="1">
    <location>
        <begin position="453"/>
        <end position="476"/>
    </location>
</feature>
<dbReference type="AlphaFoldDB" id="A0AAD6SZ07"/>
<reference evidence="2" key="1">
    <citation type="submission" date="2023-03" db="EMBL/GenBank/DDBJ databases">
        <title>Massive genome expansion in bonnet fungi (Mycena s.s.) driven by repeated elements and novel gene families across ecological guilds.</title>
        <authorList>
            <consortium name="Lawrence Berkeley National Laboratory"/>
            <person name="Harder C.B."/>
            <person name="Miyauchi S."/>
            <person name="Viragh M."/>
            <person name="Kuo A."/>
            <person name="Thoen E."/>
            <person name="Andreopoulos B."/>
            <person name="Lu D."/>
            <person name="Skrede I."/>
            <person name="Drula E."/>
            <person name="Henrissat B."/>
            <person name="Morin E."/>
            <person name="Kohler A."/>
            <person name="Barry K."/>
            <person name="LaButti K."/>
            <person name="Morin E."/>
            <person name="Salamov A."/>
            <person name="Lipzen A."/>
            <person name="Mereny Z."/>
            <person name="Hegedus B."/>
            <person name="Baldrian P."/>
            <person name="Stursova M."/>
            <person name="Weitz H."/>
            <person name="Taylor A."/>
            <person name="Grigoriev I.V."/>
            <person name="Nagy L.G."/>
            <person name="Martin F."/>
            <person name="Kauserud H."/>
        </authorList>
    </citation>
    <scope>NUCLEOTIDE SEQUENCE</scope>
    <source>
        <strain evidence="2">CBHHK200</strain>
    </source>
</reference>
<name>A0AAD6SZ07_9AGAR</name>
<feature type="compositionally biased region" description="Basic and acidic residues" evidence="1">
    <location>
        <begin position="230"/>
        <end position="241"/>
    </location>
</feature>
<feature type="region of interest" description="Disordered" evidence="1">
    <location>
        <begin position="87"/>
        <end position="121"/>
    </location>
</feature>
<feature type="region of interest" description="Disordered" evidence="1">
    <location>
        <begin position="453"/>
        <end position="524"/>
    </location>
</feature>
<feature type="region of interest" description="Disordered" evidence="1">
    <location>
        <begin position="216"/>
        <end position="272"/>
    </location>
</feature>
<dbReference type="EMBL" id="JARJCM010000041">
    <property type="protein sequence ID" value="KAJ7036694.1"/>
    <property type="molecule type" value="Genomic_DNA"/>
</dbReference>
<feature type="compositionally biased region" description="Basic and acidic residues" evidence="1">
    <location>
        <begin position="352"/>
        <end position="373"/>
    </location>
</feature>
<sequence>MDSPLPASGSSYSSTLIMTPAPLPRTHGLHLDLHALNGHHHHHRGPAPKGALGPHISNLPRRPVRKAAAGGGGGGLPVARVPLLVASQNIDQKGRRMNRKTKRLESESESESSASAPTTASVVVPSPIQLPRLPFPISGQVVDVVLERKEVPAREAVVVTEAQMRKRERCVQELGRKSGVFVAFSACHRTAVGGDAKDVLEEEEEGFDAVIRISAAASTDENSDAQEQEQEQRGIIHDVDTHTGVPTLRLVLPPPSPSPSSAGGAAPDDTGVPRLTTVQLRAACAFDAGHRRRRAQAQSPCPEDSHKADAADSSRAAHGRILVSAPRELAIEAFGVGVVLCLSLTTTAADASSDRDVDVDARRRAGAQDRGEADTDEDVDERVHSLVMGWHDLPQPGRELDSSASYVEDRSSSTASPEFRDDGGEGEGEVGLHDAWRGLLSREGMDYLARVLSGSSSSSASPTSTSTWTTSRASTARPEWDAGAATLARRLPAQQLRAPSSSVASARSDFGIDSPATPVGVSSP</sequence>
<feature type="region of interest" description="Disordered" evidence="1">
    <location>
        <begin position="38"/>
        <end position="59"/>
    </location>
</feature>
<evidence type="ECO:0000256" key="1">
    <source>
        <dbReference type="SAM" id="MobiDB-lite"/>
    </source>
</evidence>